<keyword evidence="2" id="KW-0812">Transmembrane</keyword>
<dbReference type="AlphaFoldDB" id="A0A9N9E5Z6"/>
<name>A0A9N9E5Z6_9GLOM</name>
<organism evidence="3 4">
    <name type="scientific">Ambispora leptoticha</name>
    <dbReference type="NCBI Taxonomy" id="144679"/>
    <lineage>
        <taxon>Eukaryota</taxon>
        <taxon>Fungi</taxon>
        <taxon>Fungi incertae sedis</taxon>
        <taxon>Mucoromycota</taxon>
        <taxon>Glomeromycotina</taxon>
        <taxon>Glomeromycetes</taxon>
        <taxon>Archaeosporales</taxon>
        <taxon>Ambisporaceae</taxon>
        <taxon>Ambispora</taxon>
    </lineage>
</organism>
<reference evidence="3" key="1">
    <citation type="submission" date="2021-06" db="EMBL/GenBank/DDBJ databases">
        <authorList>
            <person name="Kallberg Y."/>
            <person name="Tangrot J."/>
            <person name="Rosling A."/>
        </authorList>
    </citation>
    <scope>NUCLEOTIDE SEQUENCE</scope>
    <source>
        <strain evidence="3">FL130A</strain>
    </source>
</reference>
<dbReference type="Proteomes" id="UP000789508">
    <property type="component" value="Unassembled WGS sequence"/>
</dbReference>
<keyword evidence="2" id="KW-0472">Membrane</keyword>
<sequence>MANTREEVKVIQIRERKLNLIKLRKKFDKWHFHKTAVFKQTVLSFLFFILALALGVYLYLWGESDPSLSFAKNVVSVILFAGGSLGTLAKSLFSVEELFLYFKEIDDELAEKFDDETIESSLKSEPPTKDPKDSKISKVLDFLKELIRNIRRMSIIRTIFASIMSCAFLVMTIISIFFLTYSPNEYLFSCMVIILISFSSYCLYMSLLVMIIIKWFLPWAEKREFDNVVEESVIARSENNYFRKTIPLKNFFSKKEITRNLLLVLFLPLLAIIGLVTLKFELKRIDLSKQELSCIERLLFGVPMVHDDNLDGQYNNKKQSNTVNDNTNKQSNTANDTRIDVTTTTETTAES</sequence>
<evidence type="ECO:0000256" key="2">
    <source>
        <dbReference type="SAM" id="Phobius"/>
    </source>
</evidence>
<dbReference type="OrthoDB" id="2475211at2759"/>
<evidence type="ECO:0000313" key="3">
    <source>
        <dbReference type="EMBL" id="CAG8661393.1"/>
    </source>
</evidence>
<dbReference type="EMBL" id="CAJVPS010010933">
    <property type="protein sequence ID" value="CAG8661393.1"/>
    <property type="molecule type" value="Genomic_DNA"/>
</dbReference>
<feature type="transmembrane region" description="Helical" evidence="2">
    <location>
        <begin position="42"/>
        <end position="62"/>
    </location>
</feature>
<proteinExistence type="predicted"/>
<protein>
    <submittedName>
        <fullName evidence="3">1555_t:CDS:1</fullName>
    </submittedName>
</protein>
<accession>A0A9N9E5Z6</accession>
<keyword evidence="2" id="KW-1133">Transmembrane helix</keyword>
<evidence type="ECO:0000256" key="1">
    <source>
        <dbReference type="SAM" id="MobiDB-lite"/>
    </source>
</evidence>
<gene>
    <name evidence="3" type="ORF">ALEPTO_LOCUS10333</name>
</gene>
<evidence type="ECO:0000313" key="4">
    <source>
        <dbReference type="Proteomes" id="UP000789508"/>
    </source>
</evidence>
<feature type="region of interest" description="Disordered" evidence="1">
    <location>
        <begin position="314"/>
        <end position="334"/>
    </location>
</feature>
<feature type="transmembrane region" description="Helical" evidence="2">
    <location>
        <begin position="186"/>
        <end position="213"/>
    </location>
</feature>
<feature type="transmembrane region" description="Helical" evidence="2">
    <location>
        <begin position="74"/>
        <end position="93"/>
    </location>
</feature>
<feature type="transmembrane region" description="Helical" evidence="2">
    <location>
        <begin position="261"/>
        <end position="280"/>
    </location>
</feature>
<keyword evidence="4" id="KW-1185">Reference proteome</keyword>
<comment type="caution">
    <text evidence="3">The sequence shown here is derived from an EMBL/GenBank/DDBJ whole genome shotgun (WGS) entry which is preliminary data.</text>
</comment>
<feature type="transmembrane region" description="Helical" evidence="2">
    <location>
        <begin position="158"/>
        <end position="180"/>
    </location>
</feature>